<name>A0AAW0WCF9_CHEQU</name>
<dbReference type="SUPFAM" id="SSF53335">
    <property type="entry name" value="S-adenosyl-L-methionine-dependent methyltransferases"/>
    <property type="match status" value="1"/>
</dbReference>
<evidence type="ECO:0000313" key="1">
    <source>
        <dbReference type="EMBL" id="KAK8729647.1"/>
    </source>
</evidence>
<dbReference type="EMBL" id="JARKIK010000066">
    <property type="protein sequence ID" value="KAK8729647.1"/>
    <property type="molecule type" value="Genomic_DNA"/>
</dbReference>
<dbReference type="Gene3D" id="3.40.50.150">
    <property type="entry name" value="Vaccinia Virus protein VP39"/>
    <property type="match status" value="1"/>
</dbReference>
<proteinExistence type="predicted"/>
<dbReference type="AlphaFoldDB" id="A0AAW0WCF9"/>
<dbReference type="Proteomes" id="UP001445076">
    <property type="component" value="Unassembled WGS sequence"/>
</dbReference>
<evidence type="ECO:0000313" key="2">
    <source>
        <dbReference type="Proteomes" id="UP001445076"/>
    </source>
</evidence>
<organism evidence="1 2">
    <name type="scientific">Cherax quadricarinatus</name>
    <name type="common">Australian red claw crayfish</name>
    <dbReference type="NCBI Taxonomy" id="27406"/>
    <lineage>
        <taxon>Eukaryota</taxon>
        <taxon>Metazoa</taxon>
        <taxon>Ecdysozoa</taxon>
        <taxon>Arthropoda</taxon>
        <taxon>Crustacea</taxon>
        <taxon>Multicrustacea</taxon>
        <taxon>Malacostraca</taxon>
        <taxon>Eumalacostraca</taxon>
        <taxon>Eucarida</taxon>
        <taxon>Decapoda</taxon>
        <taxon>Pleocyemata</taxon>
        <taxon>Astacidea</taxon>
        <taxon>Parastacoidea</taxon>
        <taxon>Parastacidae</taxon>
        <taxon>Cherax</taxon>
    </lineage>
</organism>
<evidence type="ECO:0008006" key="3">
    <source>
        <dbReference type="Google" id="ProtNLM"/>
    </source>
</evidence>
<dbReference type="Pfam" id="PF13489">
    <property type="entry name" value="Methyltransf_23"/>
    <property type="match status" value="1"/>
</dbReference>
<protein>
    <recommendedName>
        <fullName evidence="3">Methyltransferase-like protein 27</fullName>
    </recommendedName>
</protein>
<reference evidence="1 2" key="1">
    <citation type="journal article" date="2024" name="BMC Genomics">
        <title>Genome assembly of redclaw crayfish (Cherax quadricarinatus) provides insights into its immune adaptation and hypoxia tolerance.</title>
        <authorList>
            <person name="Liu Z."/>
            <person name="Zheng J."/>
            <person name="Li H."/>
            <person name="Fang K."/>
            <person name="Wang S."/>
            <person name="He J."/>
            <person name="Zhou D."/>
            <person name="Weng S."/>
            <person name="Chi M."/>
            <person name="Gu Z."/>
            <person name="He J."/>
            <person name="Li F."/>
            <person name="Wang M."/>
        </authorList>
    </citation>
    <scope>NUCLEOTIDE SEQUENCE [LARGE SCALE GENOMIC DNA]</scope>
    <source>
        <strain evidence="1">ZL_2023a</strain>
    </source>
</reference>
<dbReference type="InterPro" id="IPR029063">
    <property type="entry name" value="SAM-dependent_MTases_sf"/>
</dbReference>
<keyword evidence="2" id="KW-1185">Reference proteome</keyword>
<sequence>MDSMIKLKKEAIKRAAQVFTPGQDSSVVIASYDDWSQTYEQSLGDGRYRSHIIAAEEVTRMVPKERRQLVRVLDVAAGTGWVGRELHKNGFTNMDALEPSTGMMNILKDSGIYKIKYQELIGVGENTVPQDTYDVVVISGGMGDGHVPVSGIDDMIRFAKPGGLVIIVMRLEFVSTAEVFKDKLEPYMDHLEQEGKWRKEARKVVPNYFLDKDGVVFTYRVQ</sequence>
<gene>
    <name evidence="1" type="ORF">OTU49_008245</name>
</gene>
<comment type="caution">
    <text evidence="1">The sequence shown here is derived from an EMBL/GenBank/DDBJ whole genome shotgun (WGS) entry which is preliminary data.</text>
</comment>
<accession>A0AAW0WCF9</accession>